<dbReference type="InterPro" id="IPR037175">
    <property type="entry name" value="KFase_sf"/>
</dbReference>
<dbReference type="Proteomes" id="UP000654257">
    <property type="component" value="Unassembled WGS sequence"/>
</dbReference>
<comment type="caution">
    <text evidence="1">The sequence shown here is derived from an EMBL/GenBank/DDBJ whole genome shotgun (WGS) entry which is preliminary data.</text>
</comment>
<evidence type="ECO:0000313" key="1">
    <source>
        <dbReference type="EMBL" id="GGG28756.1"/>
    </source>
</evidence>
<dbReference type="AlphaFoldDB" id="A0A917LJ35"/>
<name>A0A917LJ35_9NOCA</name>
<reference evidence="1" key="2">
    <citation type="submission" date="2020-09" db="EMBL/GenBank/DDBJ databases">
        <authorList>
            <person name="Sun Q."/>
            <person name="Sedlacek I."/>
        </authorList>
    </citation>
    <scope>NUCLEOTIDE SEQUENCE</scope>
    <source>
        <strain evidence="1">CCM 7905</strain>
    </source>
</reference>
<accession>A0A917LJ35</accession>
<dbReference type="GO" id="GO:0019441">
    <property type="term" value="P:L-tryptophan catabolic process to kynurenine"/>
    <property type="evidence" value="ECO:0007669"/>
    <property type="project" value="InterPro"/>
</dbReference>
<organism evidence="1 2">
    <name type="scientific">Rhodococcoides trifolii</name>
    <dbReference type="NCBI Taxonomy" id="908250"/>
    <lineage>
        <taxon>Bacteria</taxon>
        <taxon>Bacillati</taxon>
        <taxon>Actinomycetota</taxon>
        <taxon>Actinomycetes</taxon>
        <taxon>Mycobacteriales</taxon>
        <taxon>Nocardiaceae</taxon>
        <taxon>Rhodococcoides</taxon>
    </lineage>
</organism>
<gene>
    <name evidence="1" type="ORF">GCM10007304_48270</name>
</gene>
<sequence>MIAWTDLSHRLDPRAPRIALFPPPTFATVAEMPVDPMTVSRMDMVVHTGTHVDAPCHFVPGAESIDEIDLSRLTGEGVVCRVDAGEDEVYGIDSLLDRALVRRGDIVVLDTGWWRHAGTALYARHPSLSVELAQWLVDRGVSMVAVDTGTPDLPVPLRADGFTWPVHLVLLGAGVLIAEHLTNLGSLSGQRVELMLAPLNIRGSDGAPVRAVGRPLT</sequence>
<dbReference type="PANTHER" id="PTHR31118">
    <property type="entry name" value="CYCLASE-LIKE PROTEIN 2"/>
    <property type="match status" value="1"/>
</dbReference>
<dbReference type="PANTHER" id="PTHR31118:SF12">
    <property type="entry name" value="CYCLASE-LIKE PROTEIN 2"/>
    <property type="match status" value="1"/>
</dbReference>
<dbReference type="SUPFAM" id="SSF102198">
    <property type="entry name" value="Putative cyclase"/>
    <property type="match status" value="1"/>
</dbReference>
<evidence type="ECO:0000313" key="2">
    <source>
        <dbReference type="Proteomes" id="UP000654257"/>
    </source>
</evidence>
<dbReference type="RefSeq" id="WP_188547876.1">
    <property type="nucleotide sequence ID" value="NZ_BMCU01000008.1"/>
</dbReference>
<dbReference type="Gene3D" id="3.50.30.50">
    <property type="entry name" value="Putative cyclase"/>
    <property type="match status" value="1"/>
</dbReference>
<dbReference type="InterPro" id="IPR007325">
    <property type="entry name" value="KFase/CYL"/>
</dbReference>
<proteinExistence type="predicted"/>
<protein>
    <submittedName>
        <fullName evidence="1">Cyclase</fullName>
    </submittedName>
</protein>
<dbReference type="GO" id="GO:0004061">
    <property type="term" value="F:arylformamidase activity"/>
    <property type="evidence" value="ECO:0007669"/>
    <property type="project" value="InterPro"/>
</dbReference>
<dbReference type="Pfam" id="PF04199">
    <property type="entry name" value="Cyclase"/>
    <property type="match status" value="1"/>
</dbReference>
<reference evidence="1" key="1">
    <citation type="journal article" date="2014" name="Int. J. Syst. Evol. Microbiol.">
        <title>Complete genome sequence of Corynebacterium casei LMG S-19264T (=DSM 44701T), isolated from a smear-ripened cheese.</title>
        <authorList>
            <consortium name="US DOE Joint Genome Institute (JGI-PGF)"/>
            <person name="Walter F."/>
            <person name="Albersmeier A."/>
            <person name="Kalinowski J."/>
            <person name="Ruckert C."/>
        </authorList>
    </citation>
    <scope>NUCLEOTIDE SEQUENCE</scope>
    <source>
        <strain evidence="1">CCM 7905</strain>
    </source>
</reference>
<keyword evidence="2" id="KW-1185">Reference proteome</keyword>
<dbReference type="EMBL" id="BMCU01000008">
    <property type="protein sequence ID" value="GGG28756.1"/>
    <property type="molecule type" value="Genomic_DNA"/>
</dbReference>